<dbReference type="OrthoDB" id="625456at2"/>
<evidence type="ECO:0000313" key="3">
    <source>
        <dbReference type="Proteomes" id="UP000092713"/>
    </source>
</evidence>
<evidence type="ECO:0000313" key="2">
    <source>
        <dbReference type="EMBL" id="OBV37287.1"/>
    </source>
</evidence>
<gene>
    <name evidence="2" type="ORF">ASR47_1002345</name>
</gene>
<feature type="chain" id="PRO_5008355417" description="Porin" evidence="1">
    <location>
        <begin position="23"/>
        <end position="402"/>
    </location>
</feature>
<keyword evidence="3" id="KW-1185">Reference proteome</keyword>
<dbReference type="AlphaFoldDB" id="A0A1A7BUV8"/>
<name>A0A1A7BUV8_9BURK</name>
<protein>
    <recommendedName>
        <fullName evidence="4">Porin</fullName>
    </recommendedName>
</protein>
<dbReference type="RefSeq" id="WP_082989127.1">
    <property type="nucleotide sequence ID" value="NZ_LOCQ01000061.1"/>
</dbReference>
<keyword evidence="1" id="KW-0732">Signal</keyword>
<dbReference type="SUPFAM" id="SSF56935">
    <property type="entry name" value="Porins"/>
    <property type="match status" value="1"/>
</dbReference>
<organism evidence="2 3">
    <name type="scientific">Janthinobacterium psychrotolerans</name>
    <dbReference type="NCBI Taxonomy" id="1747903"/>
    <lineage>
        <taxon>Bacteria</taxon>
        <taxon>Pseudomonadati</taxon>
        <taxon>Pseudomonadota</taxon>
        <taxon>Betaproteobacteria</taxon>
        <taxon>Burkholderiales</taxon>
        <taxon>Oxalobacteraceae</taxon>
        <taxon>Janthinobacterium</taxon>
    </lineage>
</organism>
<reference evidence="2 3" key="1">
    <citation type="submission" date="2016-04" db="EMBL/GenBank/DDBJ databases">
        <title>Draft genome sequence of Janthinobacterium psychrotolerans sp. nov., isolated from freshwater sediments in Denmark.</title>
        <authorList>
            <person name="Gong X."/>
            <person name="Skrivergaard S."/>
            <person name="Korsgaard B.S."/>
            <person name="Schreiber L."/>
            <person name="Marshall I.P."/>
            <person name="Finster K."/>
            <person name="Schramm A."/>
        </authorList>
    </citation>
    <scope>NUCLEOTIDE SEQUENCE [LARGE SCALE GENOMIC DNA]</scope>
    <source>
        <strain evidence="2 3">S3-2</strain>
    </source>
</reference>
<dbReference type="STRING" id="1747903.ASR47_1002345"/>
<evidence type="ECO:0000256" key="1">
    <source>
        <dbReference type="SAM" id="SignalP"/>
    </source>
</evidence>
<accession>A0A1A7BUV8</accession>
<evidence type="ECO:0008006" key="4">
    <source>
        <dbReference type="Google" id="ProtNLM"/>
    </source>
</evidence>
<feature type="signal peptide" evidence="1">
    <location>
        <begin position="1"/>
        <end position="22"/>
    </location>
</feature>
<proteinExistence type="predicted"/>
<comment type="caution">
    <text evidence="2">The sequence shown here is derived from an EMBL/GenBank/DDBJ whole genome shotgun (WGS) entry which is preliminary data.</text>
</comment>
<dbReference type="EMBL" id="LOCQ01000061">
    <property type="protein sequence ID" value="OBV37287.1"/>
    <property type="molecule type" value="Genomic_DNA"/>
</dbReference>
<dbReference type="Proteomes" id="UP000092713">
    <property type="component" value="Unassembled WGS sequence"/>
</dbReference>
<sequence>MSANYRGAILAAALIVLCNAVAAEEVAKSPWSVGGAIRFNYVYKSWQDDYRSGFVGLDTARLDVNYDDGTLLGSAQYRYNRYPKGQGGYWQHFLHHGWVGMRLADKSTVQAGLVKNPFGLQPFASNNFYESMAFYTGFEDKYDLGLAYASRPGPVEWQLGFFPRDGGSYGGGGNTAGASNRYSYNIVPDDAQQGYATGQRDHERNTFTGRVVAHIGSTGQHEVGLSALTGTIRNETRSEGRDTRRNAVALHYRGGMGPWNVMLEALRYSYGTSHGAGQTYGGLDPNSFVILGAFGYPYPVASKGDIYIANLSYDIPGTLGPLGGFKLYNDYSILRKRVGNYKSSVQNVSGLSFSSGKWVFYADFMLGKHHPYLSPDGGGLASTSGVHDGYTRRINLQAGYYF</sequence>